<protein>
    <submittedName>
        <fullName evidence="1">Uncharacterized protein</fullName>
    </submittedName>
</protein>
<gene>
    <name evidence="1" type="ordered locus">Amet_2265</name>
</gene>
<reference evidence="2" key="1">
    <citation type="journal article" date="2016" name="Genome Announc.">
        <title>Complete genome sequence of Alkaliphilus metalliredigens strain QYMF, an alkaliphilic and metal-reducing bacterium isolated from borax-contaminated leachate ponds.</title>
        <authorList>
            <person name="Hwang C."/>
            <person name="Copeland A."/>
            <person name="Lucas S."/>
            <person name="Lapidus A."/>
            <person name="Barry K."/>
            <person name="Detter J.C."/>
            <person name="Glavina Del Rio T."/>
            <person name="Hammon N."/>
            <person name="Israni S."/>
            <person name="Dalin E."/>
            <person name="Tice H."/>
            <person name="Pitluck S."/>
            <person name="Chertkov O."/>
            <person name="Brettin T."/>
            <person name="Bruce D."/>
            <person name="Han C."/>
            <person name="Schmutz J."/>
            <person name="Larimer F."/>
            <person name="Land M.L."/>
            <person name="Hauser L."/>
            <person name="Kyrpides N."/>
            <person name="Mikhailova N."/>
            <person name="Ye Q."/>
            <person name="Zhou J."/>
            <person name="Richardson P."/>
            <person name="Fields M.W."/>
        </authorList>
    </citation>
    <scope>NUCLEOTIDE SEQUENCE [LARGE SCALE GENOMIC DNA]</scope>
    <source>
        <strain evidence="2">QYMF</strain>
    </source>
</reference>
<dbReference type="KEGG" id="amt:Amet_2265"/>
<sequence>MTETLGKIISKEKRDMVGEILLGIFGTEMCNLIKKALKDSLVDRDEDLIERIHSSIEEASKVFFEVYGSQFGKPSSSFLARQSNIEVIVKSIFYGSNFELSNELWPEGFDGAADASRQSLDFFVDKLNEIMMKDFRLNQIITEKKHISENEKNFKDIMELLGTLTQQGKTLENNKNFNNWIMKDEYGKESKIIEGKQYRKKFPNGLDYKYMFKDDLIYVEILDLHGQKSYYELDINGNVKDSKFPYELSEYKLIVAEDQIVNKNIFKLPNGFYREAYKLKWNKQADVIFNQKGEIQHINLRGGWEVKHLEKVITPKY</sequence>
<dbReference type="STRING" id="293826.Amet_2265"/>
<proteinExistence type="predicted"/>
<evidence type="ECO:0000313" key="2">
    <source>
        <dbReference type="Proteomes" id="UP000001572"/>
    </source>
</evidence>
<dbReference type="Proteomes" id="UP000001572">
    <property type="component" value="Chromosome"/>
</dbReference>
<keyword evidence="2" id="KW-1185">Reference proteome</keyword>
<evidence type="ECO:0000313" key="1">
    <source>
        <dbReference type="EMBL" id="ABR48423.1"/>
    </source>
</evidence>
<dbReference type="eggNOG" id="COG5635">
    <property type="taxonomic scope" value="Bacteria"/>
</dbReference>
<name>A6TQF5_ALKMQ</name>
<accession>A6TQF5</accession>
<dbReference type="OrthoDB" id="3034429at2"/>
<dbReference type="EMBL" id="CP000724">
    <property type="protein sequence ID" value="ABR48423.1"/>
    <property type="molecule type" value="Genomic_DNA"/>
</dbReference>
<organism evidence="1 2">
    <name type="scientific">Alkaliphilus metalliredigens (strain QYMF)</name>
    <dbReference type="NCBI Taxonomy" id="293826"/>
    <lineage>
        <taxon>Bacteria</taxon>
        <taxon>Bacillati</taxon>
        <taxon>Bacillota</taxon>
        <taxon>Clostridia</taxon>
        <taxon>Peptostreptococcales</taxon>
        <taxon>Natronincolaceae</taxon>
        <taxon>Alkaliphilus</taxon>
    </lineage>
</organism>
<dbReference type="RefSeq" id="WP_012063399.1">
    <property type="nucleotide sequence ID" value="NC_009633.1"/>
</dbReference>
<dbReference type="AlphaFoldDB" id="A6TQF5"/>
<dbReference type="HOGENOM" id="CLU_902674_0_0_9"/>